<sequence length="541" mass="62514">MKWFTFKLYLLSIFLPQCLCNAETEKVEDQMIYSTSVMSMVKLLDLEESLKENVDIYVREMQAKLDIIKLFIDSTKKEPKLTTLEKKEEYMANPLNAFPLLRRLNQDWPKWLKYMKIAIAPNNTKAMQKHLKSAPSHDDLNVALKGMTRIEQFYNQQAEDLTKGFLLDKKFNSFLTSPDCISLADFHYNQSRFTDSTHWYRMALRLHKNPQGKLYERVLGLNRKKIYKKYAQAMLKESITLDKGKPTAAERAQWDALAKQIVKKDNYDNIKSLIDEYLTGDEKIFQEEAARHKRKPTNLELGCRGEWPKRISSELVCRYNRDTSAFLKLAPLKLEFLNMKPLILLYHDVLYDKEFKAMRDIAIFNATMTDGWTYVNFDRKGKPQRQDRVVKMISFQGTTASFTLAINRRIGDMTGLEMQENMGLHLTNYGLGGHFGKHLDYVDLAKRPANFSDLGGDRLATALLYATDVPLGGSTVFTKLKIAVKPKKGNALIWFNLDHAGNPEPLSEHSACPVVKGSRWTISKWIQERQQMFKKPCLALA</sequence>
<dbReference type="GO" id="GO:0031418">
    <property type="term" value="F:L-ascorbic acid binding"/>
    <property type="evidence" value="ECO:0007669"/>
    <property type="project" value="UniProtKB-KW"/>
</dbReference>
<dbReference type="GO" id="GO:0005506">
    <property type="term" value="F:iron ion binding"/>
    <property type="evidence" value="ECO:0007669"/>
    <property type="project" value="InterPro"/>
</dbReference>
<keyword evidence="6" id="KW-0479">Metal-binding</keyword>
<dbReference type="GO" id="GO:0005788">
    <property type="term" value="C:endoplasmic reticulum lumen"/>
    <property type="evidence" value="ECO:0007669"/>
    <property type="project" value="UniProtKB-SubCell"/>
</dbReference>
<evidence type="ECO:0000256" key="9">
    <source>
        <dbReference type="ARBA" id="ARBA00022964"/>
    </source>
</evidence>
<dbReference type="Pfam" id="PF08336">
    <property type="entry name" value="P4Ha_N"/>
    <property type="match status" value="1"/>
</dbReference>
<dbReference type="PANTHER" id="PTHR10869:SF244">
    <property type="entry name" value="PROLYL 4-HYDROXYLASE SUBUNIT ALPHA-2"/>
    <property type="match status" value="1"/>
</dbReference>
<dbReference type="RefSeq" id="XP_017030908.2">
    <property type="nucleotide sequence ID" value="XM_017175419.3"/>
</dbReference>
<keyword evidence="13" id="KW-0732">Signal</keyword>
<dbReference type="GO" id="GO:0004656">
    <property type="term" value="F:procollagen-proline 4-dioxygenase activity"/>
    <property type="evidence" value="ECO:0007669"/>
    <property type="project" value="UniProtKB-EC"/>
</dbReference>
<feature type="chain" id="PRO_5045395660" description="procollagen-proline 4-dioxygenase" evidence="13">
    <location>
        <begin position="21"/>
        <end position="541"/>
    </location>
</feature>
<dbReference type="InterPro" id="IPR044862">
    <property type="entry name" value="Pro_4_hyd_alph_FE2OG_OXY"/>
</dbReference>
<evidence type="ECO:0000256" key="2">
    <source>
        <dbReference type="ARBA" id="ARBA00002035"/>
    </source>
</evidence>
<dbReference type="GeneID" id="108080600"/>
<evidence type="ECO:0000256" key="5">
    <source>
        <dbReference type="ARBA" id="ARBA00012269"/>
    </source>
</evidence>
<protein>
    <recommendedName>
        <fullName evidence="5">procollagen-proline 4-dioxygenase</fullName>
        <ecNumber evidence="5">1.14.11.2</ecNumber>
    </recommendedName>
</protein>
<comment type="similarity">
    <text evidence="4">Belongs to the P4HA family.</text>
</comment>
<evidence type="ECO:0000313" key="15">
    <source>
        <dbReference type="Proteomes" id="UP001652661"/>
    </source>
</evidence>
<dbReference type="Pfam" id="PF13640">
    <property type="entry name" value="2OG-FeII_Oxy_3"/>
    <property type="match status" value="1"/>
</dbReference>
<reference evidence="16" key="1">
    <citation type="submission" date="2025-08" db="UniProtKB">
        <authorList>
            <consortium name="RefSeq"/>
        </authorList>
    </citation>
    <scope>IDENTIFICATION</scope>
    <source>
        <strain evidence="16">14028-0561.14</strain>
        <tissue evidence="16">Whole fly</tissue>
    </source>
</reference>
<dbReference type="InterPro" id="IPR005123">
    <property type="entry name" value="Oxoglu/Fe-dep_dioxygenase_dom"/>
</dbReference>
<evidence type="ECO:0000256" key="1">
    <source>
        <dbReference type="ARBA" id="ARBA00001961"/>
    </source>
</evidence>
<dbReference type="PROSITE" id="PS51471">
    <property type="entry name" value="FE2OG_OXY"/>
    <property type="match status" value="1"/>
</dbReference>
<keyword evidence="9" id="KW-0223">Dioxygenase</keyword>
<dbReference type="PANTHER" id="PTHR10869">
    <property type="entry name" value="PROLYL 4-HYDROXYLASE ALPHA SUBUNIT"/>
    <property type="match status" value="1"/>
</dbReference>
<accession>A0A6P4J8L1</accession>
<organism evidence="15 16">
    <name type="scientific">Drosophila kikkawai</name>
    <name type="common">Fruit fly</name>
    <dbReference type="NCBI Taxonomy" id="30033"/>
    <lineage>
        <taxon>Eukaryota</taxon>
        <taxon>Metazoa</taxon>
        <taxon>Ecdysozoa</taxon>
        <taxon>Arthropoda</taxon>
        <taxon>Hexapoda</taxon>
        <taxon>Insecta</taxon>
        <taxon>Pterygota</taxon>
        <taxon>Neoptera</taxon>
        <taxon>Endopterygota</taxon>
        <taxon>Diptera</taxon>
        <taxon>Brachycera</taxon>
        <taxon>Muscomorpha</taxon>
        <taxon>Ephydroidea</taxon>
        <taxon>Drosophilidae</taxon>
        <taxon>Drosophila</taxon>
        <taxon>Sophophora</taxon>
    </lineage>
</organism>
<evidence type="ECO:0000256" key="10">
    <source>
        <dbReference type="ARBA" id="ARBA00023002"/>
    </source>
</evidence>
<dbReference type="Gene3D" id="2.60.120.620">
    <property type="entry name" value="q2cbj1_9rhob like domain"/>
    <property type="match status" value="1"/>
</dbReference>
<comment type="subcellular location">
    <subcellularLocation>
        <location evidence="3">Endoplasmic reticulum lumen</location>
    </subcellularLocation>
</comment>
<dbReference type="AlphaFoldDB" id="A0A6P4J8L1"/>
<keyword evidence="11" id="KW-0408">Iron</keyword>
<dbReference type="OrthoDB" id="420380at2759"/>
<dbReference type="Gene3D" id="6.10.140.1460">
    <property type="match status" value="1"/>
</dbReference>
<evidence type="ECO:0000256" key="7">
    <source>
        <dbReference type="ARBA" id="ARBA00022824"/>
    </source>
</evidence>
<gene>
    <name evidence="16" type="primary">LOC108080600</name>
</gene>
<proteinExistence type="inferred from homology"/>
<dbReference type="EC" id="1.14.11.2" evidence="5"/>
<dbReference type="Proteomes" id="UP001652661">
    <property type="component" value="Chromosome 3L"/>
</dbReference>
<dbReference type="InterPro" id="IPR006620">
    <property type="entry name" value="Pro_4_hyd_alph"/>
</dbReference>
<dbReference type="InterPro" id="IPR045054">
    <property type="entry name" value="P4HA-like"/>
</dbReference>
<dbReference type="Gene3D" id="1.25.40.10">
    <property type="entry name" value="Tetratricopeptide repeat domain"/>
    <property type="match status" value="1"/>
</dbReference>
<feature type="domain" description="Fe2OG dioxygenase" evidence="14">
    <location>
        <begin position="420"/>
        <end position="528"/>
    </location>
</feature>
<feature type="signal peptide" evidence="13">
    <location>
        <begin position="1"/>
        <end position="20"/>
    </location>
</feature>
<evidence type="ECO:0000256" key="8">
    <source>
        <dbReference type="ARBA" id="ARBA00022896"/>
    </source>
</evidence>
<keyword evidence="7" id="KW-0256">Endoplasmic reticulum</keyword>
<evidence type="ECO:0000256" key="11">
    <source>
        <dbReference type="ARBA" id="ARBA00023004"/>
    </source>
</evidence>
<keyword evidence="12" id="KW-0325">Glycoprotein</keyword>
<comment type="cofactor">
    <cofactor evidence="1">
        <name>L-ascorbate</name>
        <dbReference type="ChEBI" id="CHEBI:38290"/>
    </cofactor>
</comment>
<evidence type="ECO:0000256" key="13">
    <source>
        <dbReference type="SAM" id="SignalP"/>
    </source>
</evidence>
<comment type="function">
    <text evidence="2">Catalyzes the post-translational formation of 4-hydroxyproline in -Xaa-Pro-Gly- sequences in collagens and other proteins.</text>
</comment>
<dbReference type="InterPro" id="IPR011990">
    <property type="entry name" value="TPR-like_helical_dom_sf"/>
</dbReference>
<dbReference type="SMART" id="SM00702">
    <property type="entry name" value="P4Hc"/>
    <property type="match status" value="1"/>
</dbReference>
<evidence type="ECO:0000313" key="16">
    <source>
        <dbReference type="RefSeq" id="XP_017030908.2"/>
    </source>
</evidence>
<keyword evidence="15" id="KW-1185">Reference proteome</keyword>
<evidence type="ECO:0000256" key="3">
    <source>
        <dbReference type="ARBA" id="ARBA00004319"/>
    </source>
</evidence>
<keyword evidence="8" id="KW-0847">Vitamin C</keyword>
<evidence type="ECO:0000256" key="12">
    <source>
        <dbReference type="ARBA" id="ARBA00023180"/>
    </source>
</evidence>
<keyword evidence="10" id="KW-0560">Oxidoreductase</keyword>
<evidence type="ECO:0000256" key="4">
    <source>
        <dbReference type="ARBA" id="ARBA00006511"/>
    </source>
</evidence>
<evidence type="ECO:0000259" key="14">
    <source>
        <dbReference type="PROSITE" id="PS51471"/>
    </source>
</evidence>
<name>A0A6P4J8L1_DROKI</name>
<evidence type="ECO:0000256" key="6">
    <source>
        <dbReference type="ARBA" id="ARBA00022723"/>
    </source>
</evidence>
<dbReference type="InterPro" id="IPR013547">
    <property type="entry name" value="P4H_N"/>
</dbReference>